<evidence type="ECO:0000313" key="3">
    <source>
        <dbReference type="Proteomes" id="UP000032735"/>
    </source>
</evidence>
<accession>A0A068R508</accession>
<feature type="region of interest" description="Disordered" evidence="1">
    <location>
        <begin position="1"/>
        <end position="23"/>
    </location>
</feature>
<name>A0A068R508_9GAMM</name>
<proteinExistence type="predicted"/>
<dbReference type="EMBL" id="FO704551">
    <property type="protein sequence ID" value="CDG22347.1"/>
    <property type="molecule type" value="Genomic_DNA"/>
</dbReference>
<keyword evidence="3" id="KW-1185">Reference proteome</keyword>
<evidence type="ECO:0000256" key="1">
    <source>
        <dbReference type="SAM" id="MobiDB-lite"/>
    </source>
</evidence>
<evidence type="ECO:0000313" key="2">
    <source>
        <dbReference type="EMBL" id="CDG22347.1"/>
    </source>
</evidence>
<organism evidence="2 3">
    <name type="scientific">Xenorhabdus poinarii G6</name>
    <dbReference type="NCBI Taxonomy" id="1354304"/>
    <lineage>
        <taxon>Bacteria</taxon>
        <taxon>Pseudomonadati</taxon>
        <taxon>Pseudomonadota</taxon>
        <taxon>Gammaproteobacteria</taxon>
        <taxon>Enterobacterales</taxon>
        <taxon>Morganellaceae</taxon>
        <taxon>Xenorhabdus</taxon>
    </lineage>
</organism>
<feature type="compositionally biased region" description="Polar residues" evidence="1">
    <location>
        <begin position="1"/>
        <end position="14"/>
    </location>
</feature>
<dbReference type="STRING" id="1354304.XPG1_2695"/>
<dbReference type="HOGENOM" id="CLU_3423227_0_0_6"/>
<protein>
    <submittedName>
        <fullName evidence="2">Uncharacterized protein</fullName>
    </submittedName>
</protein>
<sequence>MGYNTRNGYSTKTLLTEDGELDP</sequence>
<dbReference type="Proteomes" id="UP000032735">
    <property type="component" value="Chromosome"/>
</dbReference>
<reference evidence="2 3" key="1">
    <citation type="submission" date="2013-07" db="EMBL/GenBank/DDBJ databases">
        <authorList>
            <person name="Genoscope - CEA"/>
        </authorList>
    </citation>
    <scope>NUCLEOTIDE SEQUENCE [LARGE SCALE GENOMIC DNA]</scope>
    <source>
        <strain evidence="2 3">G6</strain>
    </source>
</reference>
<dbReference type="AlphaFoldDB" id="A0A068R508"/>
<gene>
    <name evidence="2" type="ORF">XPG1_2695</name>
</gene>
<dbReference type="KEGG" id="xpo:XPG1_2695"/>